<reference evidence="4 5" key="1">
    <citation type="submission" date="2024-10" db="EMBL/GenBank/DDBJ databases">
        <title>Updated reference genomes for cyclostephanoid diatoms.</title>
        <authorList>
            <person name="Roberts W.R."/>
            <person name="Alverson A.J."/>
        </authorList>
    </citation>
    <scope>NUCLEOTIDE SEQUENCE [LARGE SCALE GENOMIC DNA]</scope>
    <source>
        <strain evidence="4 5">AJA228-03</strain>
    </source>
</reference>
<dbReference type="EMBL" id="JALLPB020000032">
    <property type="protein sequence ID" value="KAL3823644.1"/>
    <property type="molecule type" value="Genomic_DNA"/>
</dbReference>
<feature type="compositionally biased region" description="Basic and acidic residues" evidence="3">
    <location>
        <begin position="1"/>
        <end position="10"/>
    </location>
</feature>
<dbReference type="AlphaFoldDB" id="A0ABD3SGG3"/>
<evidence type="ECO:0000256" key="3">
    <source>
        <dbReference type="SAM" id="MobiDB-lite"/>
    </source>
</evidence>
<comment type="caution">
    <text evidence="4">The sequence shown here is derived from an EMBL/GenBank/DDBJ whole genome shotgun (WGS) entry which is preliminary data.</text>
</comment>
<proteinExistence type="predicted"/>
<protein>
    <recommendedName>
        <fullName evidence="6">Pentatricopeptide repeat-containing protein</fullName>
    </recommendedName>
</protein>
<dbReference type="Gene3D" id="1.25.40.10">
    <property type="entry name" value="Tetratricopeptide repeat domain"/>
    <property type="match status" value="3"/>
</dbReference>
<feature type="region of interest" description="Disordered" evidence="3">
    <location>
        <begin position="81"/>
        <end position="109"/>
    </location>
</feature>
<dbReference type="Pfam" id="PF12854">
    <property type="entry name" value="PPR_1"/>
    <property type="match status" value="1"/>
</dbReference>
<feature type="compositionally biased region" description="Low complexity" evidence="3">
    <location>
        <begin position="22"/>
        <end position="33"/>
    </location>
</feature>
<feature type="region of interest" description="Disordered" evidence="3">
    <location>
        <begin position="152"/>
        <end position="175"/>
    </location>
</feature>
<feature type="region of interest" description="Disordered" evidence="3">
    <location>
        <begin position="1"/>
        <end position="34"/>
    </location>
</feature>
<keyword evidence="5" id="KW-1185">Reference proteome</keyword>
<sequence length="841" mass="92738">MVEDEGRGVDVDSMGGGDGRADGSAASRSSSSLTRRERLLAAEMAEQCLRELIEEEDARRAATTIANATLVRDVDRHLVNDDGRIDENDDNDEDVDERGGRRNRSRSRMMSTTSPDLYYLVIRAWLNVDRKADRADGRYLRHASSLLDLMEQRSKVSSSSSSSSPLSTSSSKRSKEYDEVMGGLARCYAIVLDGYCKSKVDGSEIRAEGILRRMMRGNAVMMTDSSGASPAGGGGAWIVRHYNNVMNRIASAGKSNAGQDAERLLDELIGLSSRLMTRGWSDEVAPDRNSYNAVMKAYANARGGRREYAISNIERIFGIMEGQSSSRNAPDKISYTTLLTAYASGGKGVGGDSCSVDAGERSEVLLERMSREYIESGNENVKPDTVTYNAILKVWGKCGHPDSGERSEALLNAMLEEYDATGDPDVRPDGVTFNSAMHAIANSDRADAPQRAMRLLERMEAMYESGSVDGMKGGGGGAKPDIISYNSVLNAFAKCGGTKSARRAEEMLYKLENSYDDSRRDKGTSSDVCPDVYSYNIVISAWANCGHADRAVALLDRMAHRTKEGKANLIPDATTYNSVLHAWSQSSDRNAPVKALGLLEIMLRLHEAGGKVDNEDEDDDDDIDPPSSVVAAANCIPDVTSFSTVINAFSKSRFPRKARQTRDLLRRMKHLHENGSIGVGHGGLVKRKKEALRPNIFVYAAVLNACAYTFGTNEEKEEALRIGIDTYEELQNSADIKTNHVAYGSFIRICRRLMAEDDPRRDDYITRAFLQCCSDGQLGEYVLRQLRPMTRLHTSLLEAYITQEGGGEVRYLDLPANWRCNVKERVKHRSPTLKHSVHRKN</sequence>
<feature type="compositionally biased region" description="Low complexity" evidence="3">
    <location>
        <begin position="155"/>
        <end position="171"/>
    </location>
</feature>
<evidence type="ECO:0000256" key="2">
    <source>
        <dbReference type="PROSITE-ProRule" id="PRU00708"/>
    </source>
</evidence>
<accession>A0ABD3SGG3</accession>
<dbReference type="PANTHER" id="PTHR47942:SF63">
    <property type="entry name" value="PENTATRICOPEPTIDE REPEAT-CONTAINING PROTEIN"/>
    <property type="match status" value="1"/>
</dbReference>
<evidence type="ECO:0008006" key="6">
    <source>
        <dbReference type="Google" id="ProtNLM"/>
    </source>
</evidence>
<keyword evidence="1" id="KW-0677">Repeat</keyword>
<feature type="repeat" description="PPR" evidence="2">
    <location>
        <begin position="531"/>
        <end position="561"/>
    </location>
</feature>
<evidence type="ECO:0000313" key="4">
    <source>
        <dbReference type="EMBL" id="KAL3823644.1"/>
    </source>
</evidence>
<dbReference type="InterPro" id="IPR051222">
    <property type="entry name" value="PPR/CCM1_RNA-binding"/>
</dbReference>
<dbReference type="InterPro" id="IPR002885">
    <property type="entry name" value="PPR_rpt"/>
</dbReference>
<dbReference type="PROSITE" id="PS51375">
    <property type="entry name" value="PPR"/>
    <property type="match status" value="1"/>
</dbReference>
<evidence type="ECO:0000256" key="1">
    <source>
        <dbReference type="ARBA" id="ARBA00022737"/>
    </source>
</evidence>
<evidence type="ECO:0000313" key="5">
    <source>
        <dbReference type="Proteomes" id="UP001530377"/>
    </source>
</evidence>
<name>A0ABD3SGG3_9STRA</name>
<dbReference type="Proteomes" id="UP001530377">
    <property type="component" value="Unassembled WGS sequence"/>
</dbReference>
<gene>
    <name evidence="4" type="ORF">ACHAXA_009749</name>
</gene>
<organism evidence="4 5">
    <name type="scientific">Cyclostephanos tholiformis</name>
    <dbReference type="NCBI Taxonomy" id="382380"/>
    <lineage>
        <taxon>Eukaryota</taxon>
        <taxon>Sar</taxon>
        <taxon>Stramenopiles</taxon>
        <taxon>Ochrophyta</taxon>
        <taxon>Bacillariophyta</taxon>
        <taxon>Coscinodiscophyceae</taxon>
        <taxon>Thalassiosirophycidae</taxon>
        <taxon>Stephanodiscales</taxon>
        <taxon>Stephanodiscaceae</taxon>
        <taxon>Cyclostephanos</taxon>
    </lineage>
</organism>
<feature type="compositionally biased region" description="Acidic residues" evidence="3">
    <location>
        <begin position="87"/>
        <end position="96"/>
    </location>
</feature>
<dbReference type="PANTHER" id="PTHR47942">
    <property type="entry name" value="TETRATRICOPEPTIDE REPEAT (TPR)-LIKE SUPERFAMILY PROTEIN-RELATED"/>
    <property type="match status" value="1"/>
</dbReference>
<dbReference type="Pfam" id="PF01535">
    <property type="entry name" value="PPR"/>
    <property type="match status" value="1"/>
</dbReference>
<dbReference type="InterPro" id="IPR011990">
    <property type="entry name" value="TPR-like_helical_dom_sf"/>
</dbReference>